<protein>
    <submittedName>
        <fullName evidence="1">Uncharacterized protein</fullName>
    </submittedName>
</protein>
<proteinExistence type="predicted"/>
<organism evidence="1 2">
    <name type="scientific">Phaeobacter inhibens</name>
    <dbReference type="NCBI Taxonomy" id="221822"/>
    <lineage>
        <taxon>Bacteria</taxon>
        <taxon>Pseudomonadati</taxon>
        <taxon>Pseudomonadota</taxon>
        <taxon>Alphaproteobacteria</taxon>
        <taxon>Rhodobacterales</taxon>
        <taxon>Roseobacteraceae</taxon>
        <taxon>Phaeobacter</taxon>
    </lineage>
</organism>
<reference evidence="1 2" key="2">
    <citation type="journal article" date="2017" name="Int. J. Syst. Evol. Microbiol.">
        <title>Adaptation of Surface-Associated Bacteria to the Open Ocean: A Genomically Distinct Subpopulation of Phaeobacter gallaeciensis Colonizes Pacific Mesozooplankton.</title>
        <authorList>
            <person name="Freese H.M."/>
            <person name="Methner A."/>
            <person name="Overmann J."/>
        </authorList>
    </citation>
    <scope>NUCLEOTIDE SEQUENCE [LARGE SCALE GENOMIC DNA]</scope>
    <source>
        <strain evidence="1 2">P66</strain>
    </source>
</reference>
<evidence type="ECO:0000313" key="2">
    <source>
        <dbReference type="Proteomes" id="UP000236536"/>
    </source>
</evidence>
<keyword evidence="2" id="KW-1185">Reference proteome</keyword>
<evidence type="ECO:0000313" key="1">
    <source>
        <dbReference type="EMBL" id="AUQ95970.1"/>
    </source>
</evidence>
<name>A0ABN5GRF3_9RHOB</name>
<dbReference type="EMBL" id="CP010705">
    <property type="protein sequence ID" value="AUQ95970.1"/>
    <property type="molecule type" value="Genomic_DNA"/>
</dbReference>
<reference evidence="1 2" key="1">
    <citation type="journal article" date="2017" name="Genome Biol. Evol.">
        <title>Trajectories and Drivers of Genome Evolution in Surface-Associated Marine Phaeobacter.</title>
        <authorList>
            <person name="Freese H.M."/>
            <person name="Sikorski J."/>
            <person name="Bunk B."/>
            <person name="Scheuner C."/>
            <person name="Meier-Kolthoff J.P."/>
            <person name="Sproer C."/>
            <person name="Gram L."/>
            <person name="Overmann J."/>
        </authorList>
    </citation>
    <scope>NUCLEOTIDE SEQUENCE [LARGE SCALE GENOMIC DNA]</scope>
    <source>
        <strain evidence="1 2">P66</strain>
    </source>
</reference>
<accession>A0ABN5GRF3</accession>
<gene>
    <name evidence="1" type="ORF">PhaeoP66_03228</name>
</gene>
<dbReference type="Proteomes" id="UP000236536">
    <property type="component" value="Chromosome"/>
</dbReference>
<sequence>METPFSDKLDEQQKKCEPHFFIPFFGGNDKCDNCHVDIEDWRGYEAELAEIARDPARDAAYRKRLEPIAAAALQELLSGNAFSSASATVFGAGSEMYEAAAGEAVSYARALIAKIDAQEAPR</sequence>